<dbReference type="Proteomes" id="UP001391051">
    <property type="component" value="Unassembled WGS sequence"/>
</dbReference>
<organism evidence="1 2">
    <name type="scientific">Apiospora aurea</name>
    <dbReference type="NCBI Taxonomy" id="335848"/>
    <lineage>
        <taxon>Eukaryota</taxon>
        <taxon>Fungi</taxon>
        <taxon>Dikarya</taxon>
        <taxon>Ascomycota</taxon>
        <taxon>Pezizomycotina</taxon>
        <taxon>Sordariomycetes</taxon>
        <taxon>Xylariomycetidae</taxon>
        <taxon>Amphisphaeriales</taxon>
        <taxon>Apiosporaceae</taxon>
        <taxon>Apiospora</taxon>
    </lineage>
</organism>
<evidence type="ECO:0000313" key="1">
    <source>
        <dbReference type="EMBL" id="KAK7948530.1"/>
    </source>
</evidence>
<keyword evidence="2" id="KW-1185">Reference proteome</keyword>
<sequence>MMNLLRLQAELVDLEQQLEDAWSLDRTASTESEANNHDVDDRRLYGIDFWHMHHRQPRPRLQPPYRIAGRIRGRCRAVIDAADAGSSGGSSGGSDGGS</sequence>
<proteinExistence type="predicted"/>
<dbReference type="RefSeq" id="XP_066698036.1">
    <property type="nucleotide sequence ID" value="XM_066845638.1"/>
</dbReference>
<reference evidence="1 2" key="1">
    <citation type="submission" date="2023-01" db="EMBL/GenBank/DDBJ databases">
        <title>Analysis of 21 Apiospora genomes using comparative genomics revels a genus with tremendous synthesis potential of carbohydrate active enzymes and secondary metabolites.</title>
        <authorList>
            <person name="Sorensen T."/>
        </authorList>
    </citation>
    <scope>NUCLEOTIDE SEQUENCE [LARGE SCALE GENOMIC DNA]</scope>
    <source>
        <strain evidence="1 2">CBS 24483</strain>
    </source>
</reference>
<name>A0ABR1Q7M7_9PEZI</name>
<dbReference type="EMBL" id="JAQQWE010000006">
    <property type="protein sequence ID" value="KAK7948530.1"/>
    <property type="molecule type" value="Genomic_DNA"/>
</dbReference>
<comment type="caution">
    <text evidence="1">The sequence shown here is derived from an EMBL/GenBank/DDBJ whole genome shotgun (WGS) entry which is preliminary data.</text>
</comment>
<evidence type="ECO:0000313" key="2">
    <source>
        <dbReference type="Proteomes" id="UP001391051"/>
    </source>
</evidence>
<gene>
    <name evidence="1" type="ORF">PG986_009416</name>
</gene>
<protein>
    <submittedName>
        <fullName evidence="1">Uncharacterized protein</fullName>
    </submittedName>
</protein>
<dbReference type="GeneID" id="92078700"/>
<accession>A0ABR1Q7M7</accession>